<protein>
    <submittedName>
        <fullName evidence="2">Uncharacterized protein</fullName>
    </submittedName>
</protein>
<reference evidence="2 3" key="1">
    <citation type="journal article" date="2018" name="Science">
        <title>The opium poppy genome and morphinan production.</title>
        <authorList>
            <person name="Guo L."/>
            <person name="Winzer T."/>
            <person name="Yang X."/>
            <person name="Li Y."/>
            <person name="Ning Z."/>
            <person name="He Z."/>
            <person name="Teodor R."/>
            <person name="Lu Y."/>
            <person name="Bowser T.A."/>
            <person name="Graham I.A."/>
            <person name="Ye K."/>
        </authorList>
    </citation>
    <scope>NUCLEOTIDE SEQUENCE [LARGE SCALE GENOMIC DNA]</scope>
    <source>
        <strain evidence="3">cv. HN1</strain>
        <tissue evidence="2">Leaves</tissue>
    </source>
</reference>
<dbReference type="EMBL" id="CM010716">
    <property type="protein sequence ID" value="RZC50971.1"/>
    <property type="molecule type" value="Genomic_DNA"/>
</dbReference>
<evidence type="ECO:0000256" key="1">
    <source>
        <dbReference type="SAM" id="MobiDB-lite"/>
    </source>
</evidence>
<evidence type="ECO:0000313" key="3">
    <source>
        <dbReference type="Proteomes" id="UP000316621"/>
    </source>
</evidence>
<name>A0A4Y7ITC1_PAPSO</name>
<evidence type="ECO:0000313" key="2">
    <source>
        <dbReference type="EMBL" id="RZC50971.1"/>
    </source>
</evidence>
<sequence length="191" mass="21535">MTMEQWNAHWEKHKHLVEGVENEETVIVQSTNGPDNGLSDRSNNTEYSRTEDSKNNFVSKEVLTASQIPNPILNPLFQNKIKTSSNIESSGSGNGYHIAGDTFSANDCDILMEGAGKDDYEIDAMSCCIPAKQLDSANQGFKIRALIRFYENIDFPVMINYHANSEIPFDINELNPFVYPEHLRELVSLFV</sequence>
<feature type="region of interest" description="Disordered" evidence="1">
    <location>
        <begin position="29"/>
        <end position="53"/>
    </location>
</feature>
<accession>A0A4Y7ITC1</accession>
<gene>
    <name evidence="2" type="ORF">C5167_019396</name>
</gene>
<organism evidence="2 3">
    <name type="scientific">Papaver somniferum</name>
    <name type="common">Opium poppy</name>
    <dbReference type="NCBI Taxonomy" id="3469"/>
    <lineage>
        <taxon>Eukaryota</taxon>
        <taxon>Viridiplantae</taxon>
        <taxon>Streptophyta</taxon>
        <taxon>Embryophyta</taxon>
        <taxon>Tracheophyta</taxon>
        <taxon>Spermatophyta</taxon>
        <taxon>Magnoliopsida</taxon>
        <taxon>Ranunculales</taxon>
        <taxon>Papaveraceae</taxon>
        <taxon>Papaveroideae</taxon>
        <taxon>Papaver</taxon>
    </lineage>
</organism>
<dbReference type="AlphaFoldDB" id="A0A4Y7ITC1"/>
<dbReference type="Gramene" id="RZC50971">
    <property type="protein sequence ID" value="RZC50971"/>
    <property type="gene ID" value="C5167_019396"/>
</dbReference>
<proteinExistence type="predicted"/>
<keyword evidence="3" id="KW-1185">Reference proteome</keyword>
<dbReference type="Proteomes" id="UP000316621">
    <property type="component" value="Chromosome 2"/>
</dbReference>
<feature type="compositionally biased region" description="Polar residues" evidence="1">
    <location>
        <begin position="29"/>
        <end position="47"/>
    </location>
</feature>